<keyword evidence="9" id="KW-1185">Reference proteome</keyword>
<feature type="transmembrane region" description="Helical" evidence="5">
    <location>
        <begin position="115"/>
        <end position="141"/>
    </location>
</feature>
<dbReference type="EMBL" id="JAJUBB010000042">
    <property type="protein sequence ID" value="MDD1784411.1"/>
    <property type="molecule type" value="Genomic_DNA"/>
</dbReference>
<keyword evidence="2 4" id="KW-0807">Transducer</keyword>
<feature type="domain" description="HAMP" evidence="7">
    <location>
        <begin position="143"/>
        <end position="187"/>
    </location>
</feature>
<evidence type="ECO:0000256" key="2">
    <source>
        <dbReference type="ARBA" id="ARBA00023224"/>
    </source>
</evidence>
<dbReference type="PROSITE" id="PS50885">
    <property type="entry name" value="HAMP"/>
    <property type="match status" value="1"/>
</dbReference>
<dbReference type="Proteomes" id="UP001149821">
    <property type="component" value="Unassembled WGS sequence"/>
</dbReference>
<evidence type="ECO:0000256" key="1">
    <source>
        <dbReference type="ARBA" id="ARBA00004370"/>
    </source>
</evidence>
<keyword evidence="5" id="KW-1133">Transmembrane helix</keyword>
<reference evidence="8" key="1">
    <citation type="submission" date="2021-12" db="EMBL/GenBank/DDBJ databases">
        <title>Enterovibrio ZSDZ35 sp. nov. and Enterovibrio ZSDZ42 sp. nov., isolated from coastal seawater in Qingdao.</title>
        <authorList>
            <person name="Zhang P."/>
        </authorList>
    </citation>
    <scope>NUCLEOTIDE SEQUENCE</scope>
    <source>
        <strain evidence="8">ZSDZ35</strain>
    </source>
</reference>
<comment type="similarity">
    <text evidence="3">Belongs to the methyl-accepting chemotaxis (MCP) protein family.</text>
</comment>
<evidence type="ECO:0000313" key="9">
    <source>
        <dbReference type="Proteomes" id="UP001149821"/>
    </source>
</evidence>
<dbReference type="SMART" id="SM00283">
    <property type="entry name" value="MA"/>
    <property type="match status" value="1"/>
</dbReference>
<dbReference type="Gene3D" id="1.10.287.950">
    <property type="entry name" value="Methyl-accepting chemotaxis protein"/>
    <property type="match status" value="1"/>
</dbReference>
<comment type="caution">
    <text evidence="8">The sequence shown here is derived from an EMBL/GenBank/DDBJ whole genome shotgun (WGS) entry which is preliminary data.</text>
</comment>
<dbReference type="InterPro" id="IPR003660">
    <property type="entry name" value="HAMP_dom"/>
</dbReference>
<evidence type="ECO:0000259" key="7">
    <source>
        <dbReference type="PROSITE" id="PS50885"/>
    </source>
</evidence>
<feature type="domain" description="Methyl-accepting transducer" evidence="6">
    <location>
        <begin position="192"/>
        <end position="428"/>
    </location>
</feature>
<name>A0ABT5QVU3_9GAMM</name>
<dbReference type="PANTHER" id="PTHR32089:SF65">
    <property type="entry name" value="CHEMOTAXIS SIGNAL TRANSDUCTION SYSTEM METHYL ACCEPTING SENSORY TRANSDUCER"/>
    <property type="match status" value="1"/>
</dbReference>
<dbReference type="Pfam" id="PF00015">
    <property type="entry name" value="MCPsignal"/>
    <property type="match status" value="1"/>
</dbReference>
<comment type="subcellular location">
    <subcellularLocation>
        <location evidence="1">Membrane</location>
    </subcellularLocation>
</comment>
<sequence length="465" mass="50667">MKETPFRWIDQYLIRLSLKQKFYLLYTFIFALTVATGAIFYSASTAQATFIQEQHSAALNTLLSHYDINPVDASVLLERSGISLERQAPAWESESTSIATKIDVDFWSFIDLSSWGILAILFLIGIMILHYVSSFIGGAMFSMNAALQRMLDGDLTSRMNFFPVRDEFSTIAITVDNIADREHSLVKAIKNAAALMEQLSAELSSRVKDSECLSADQRTYLDSLASATEEMAGSIRDVATHAEDTSGEIMAAGDASKQSRNQVNQTLHAIQALSTEIESAAQAVSALEQNSTEIGSMVATISAISEQTNLLALNAAIEAARAGEQGRGFAVVADEVRTLAGRTQAATVEIQRMIQDLGNNTSHLRGVMQGTVDNAVASETLMQNIDTEIASISERSLRITDRSTEIATAATQQGSVASTISSDVEHVRQQAWQVAELIRQTSDNVVDLQKQSRSLTSLVYGLRTE</sequence>
<organism evidence="8 9">
    <name type="scientific">Enterovibrio qingdaonensis</name>
    <dbReference type="NCBI Taxonomy" id="2899818"/>
    <lineage>
        <taxon>Bacteria</taxon>
        <taxon>Pseudomonadati</taxon>
        <taxon>Pseudomonadota</taxon>
        <taxon>Gammaproteobacteria</taxon>
        <taxon>Vibrionales</taxon>
        <taxon>Vibrionaceae</taxon>
        <taxon>Enterovibrio</taxon>
    </lineage>
</organism>
<accession>A0ABT5QVU3</accession>
<keyword evidence="5" id="KW-0472">Membrane</keyword>
<gene>
    <name evidence="8" type="ORF">LRP49_24840</name>
</gene>
<evidence type="ECO:0000313" key="8">
    <source>
        <dbReference type="EMBL" id="MDD1784411.1"/>
    </source>
</evidence>
<dbReference type="RefSeq" id="WP_274146330.1">
    <property type="nucleotide sequence ID" value="NZ_JAJUBB010000042.1"/>
</dbReference>
<evidence type="ECO:0000256" key="4">
    <source>
        <dbReference type="PROSITE-ProRule" id="PRU00284"/>
    </source>
</evidence>
<keyword evidence="5" id="KW-0812">Transmembrane</keyword>
<proteinExistence type="inferred from homology"/>
<dbReference type="SUPFAM" id="SSF58104">
    <property type="entry name" value="Methyl-accepting chemotaxis protein (MCP) signaling domain"/>
    <property type="match status" value="1"/>
</dbReference>
<protein>
    <submittedName>
        <fullName evidence="8">Methyl-accepting chemotaxis protein</fullName>
    </submittedName>
</protein>
<evidence type="ECO:0000259" key="6">
    <source>
        <dbReference type="PROSITE" id="PS50111"/>
    </source>
</evidence>
<feature type="transmembrane region" description="Helical" evidence="5">
    <location>
        <begin position="21"/>
        <end position="41"/>
    </location>
</feature>
<dbReference type="PANTHER" id="PTHR32089">
    <property type="entry name" value="METHYL-ACCEPTING CHEMOTAXIS PROTEIN MCPB"/>
    <property type="match status" value="1"/>
</dbReference>
<dbReference type="PROSITE" id="PS50111">
    <property type="entry name" value="CHEMOTAXIS_TRANSDUC_2"/>
    <property type="match status" value="1"/>
</dbReference>
<dbReference type="InterPro" id="IPR004089">
    <property type="entry name" value="MCPsignal_dom"/>
</dbReference>
<evidence type="ECO:0000256" key="5">
    <source>
        <dbReference type="SAM" id="Phobius"/>
    </source>
</evidence>
<evidence type="ECO:0000256" key="3">
    <source>
        <dbReference type="ARBA" id="ARBA00029447"/>
    </source>
</evidence>